<evidence type="ECO:0000256" key="7">
    <source>
        <dbReference type="RuleBase" id="RU361161"/>
    </source>
</evidence>
<dbReference type="EC" id="3.2.1.21" evidence="3"/>
<dbReference type="SUPFAM" id="SSF51445">
    <property type="entry name" value="(Trans)glycosidases"/>
    <property type="match status" value="1"/>
</dbReference>
<dbReference type="PROSITE" id="PS00775">
    <property type="entry name" value="GLYCOSYL_HYDROL_F3"/>
    <property type="match status" value="1"/>
</dbReference>
<dbReference type="EMBL" id="FOZL01000002">
    <property type="protein sequence ID" value="SFS20538.1"/>
    <property type="molecule type" value="Genomic_DNA"/>
</dbReference>
<evidence type="ECO:0000256" key="6">
    <source>
        <dbReference type="ARBA" id="ARBA00023295"/>
    </source>
</evidence>
<dbReference type="Gene3D" id="3.40.50.1700">
    <property type="entry name" value="Glycoside hydrolase family 3 C-terminal domain"/>
    <property type="match status" value="1"/>
</dbReference>
<dbReference type="PANTHER" id="PTHR30620:SF16">
    <property type="entry name" value="LYSOSOMAL BETA GLUCOSIDASE"/>
    <property type="match status" value="1"/>
</dbReference>
<dbReference type="SUPFAM" id="SSF52279">
    <property type="entry name" value="Beta-D-glucan exohydrolase, C-terminal domain"/>
    <property type="match status" value="1"/>
</dbReference>
<comment type="similarity">
    <text evidence="2 7">Belongs to the glycosyl hydrolase 3 family.</text>
</comment>
<dbReference type="RefSeq" id="WP_245782013.1">
    <property type="nucleotide sequence ID" value="NZ_FOZL01000002.1"/>
</dbReference>
<dbReference type="InterPro" id="IPR026891">
    <property type="entry name" value="Fn3-like"/>
</dbReference>
<evidence type="ECO:0000256" key="3">
    <source>
        <dbReference type="ARBA" id="ARBA00012744"/>
    </source>
</evidence>
<evidence type="ECO:0000256" key="4">
    <source>
        <dbReference type="ARBA" id="ARBA00022729"/>
    </source>
</evidence>
<proteinExistence type="inferred from homology"/>
<keyword evidence="10" id="KW-1185">Reference proteome</keyword>
<dbReference type="InterPro" id="IPR013783">
    <property type="entry name" value="Ig-like_fold"/>
</dbReference>
<dbReference type="FunFam" id="2.60.40.10:FF:000495">
    <property type="entry name" value="Periplasmic beta-glucosidase"/>
    <property type="match status" value="1"/>
</dbReference>
<feature type="domain" description="Fibronectin type III-like" evidence="8">
    <location>
        <begin position="684"/>
        <end position="754"/>
    </location>
</feature>
<name>A0A1I6MY92_9BACT</name>
<dbReference type="InterPro" id="IPR051915">
    <property type="entry name" value="Cellulose_Degrad_GH3"/>
</dbReference>
<dbReference type="AlphaFoldDB" id="A0A1I6MY92"/>
<keyword evidence="6 7" id="KW-0326">Glycosidase</keyword>
<dbReference type="PRINTS" id="PR00133">
    <property type="entry name" value="GLHYDRLASE3"/>
</dbReference>
<dbReference type="NCBIfam" id="NF011678">
    <property type="entry name" value="PRK15098.1"/>
    <property type="match status" value="1"/>
</dbReference>
<dbReference type="STRING" id="474950.SAMN05421771_3682"/>
<dbReference type="Pfam" id="PF00933">
    <property type="entry name" value="Glyco_hydro_3"/>
    <property type="match status" value="1"/>
</dbReference>
<dbReference type="Gene3D" id="3.20.20.300">
    <property type="entry name" value="Glycoside hydrolase, family 3, N-terminal domain"/>
    <property type="match status" value="1"/>
</dbReference>
<dbReference type="Pfam" id="PF14310">
    <property type="entry name" value="Fn3-like"/>
    <property type="match status" value="1"/>
</dbReference>
<dbReference type="Gene3D" id="2.60.40.10">
    <property type="entry name" value="Immunoglobulins"/>
    <property type="match status" value="1"/>
</dbReference>
<comment type="catalytic activity">
    <reaction evidence="1">
        <text>Hydrolysis of terminal, non-reducing beta-D-glucosyl residues with release of beta-D-glucose.</text>
        <dbReference type="EC" id="3.2.1.21"/>
    </reaction>
</comment>
<keyword evidence="5 7" id="KW-0378">Hydrolase</keyword>
<dbReference type="InterPro" id="IPR036881">
    <property type="entry name" value="Glyco_hydro_3_C_sf"/>
</dbReference>
<evidence type="ECO:0000256" key="5">
    <source>
        <dbReference type="ARBA" id="ARBA00022801"/>
    </source>
</evidence>
<dbReference type="InterPro" id="IPR036962">
    <property type="entry name" value="Glyco_hydro_3_N_sf"/>
</dbReference>
<evidence type="ECO:0000313" key="9">
    <source>
        <dbReference type="EMBL" id="SFS20538.1"/>
    </source>
</evidence>
<evidence type="ECO:0000259" key="8">
    <source>
        <dbReference type="SMART" id="SM01217"/>
    </source>
</evidence>
<protein>
    <recommendedName>
        <fullName evidence="3">beta-glucosidase</fullName>
        <ecNumber evidence="3">3.2.1.21</ecNumber>
    </recommendedName>
</protein>
<organism evidence="9 10">
    <name type="scientific">Granulicella pectinivorans</name>
    <dbReference type="NCBI Taxonomy" id="474950"/>
    <lineage>
        <taxon>Bacteria</taxon>
        <taxon>Pseudomonadati</taxon>
        <taxon>Acidobacteriota</taxon>
        <taxon>Terriglobia</taxon>
        <taxon>Terriglobales</taxon>
        <taxon>Acidobacteriaceae</taxon>
        <taxon>Granulicella</taxon>
    </lineage>
</organism>
<dbReference type="InterPro" id="IPR017853">
    <property type="entry name" value="GH"/>
</dbReference>
<dbReference type="SMART" id="SM01217">
    <property type="entry name" value="Fn3_like"/>
    <property type="match status" value="1"/>
</dbReference>
<evidence type="ECO:0000256" key="2">
    <source>
        <dbReference type="ARBA" id="ARBA00005336"/>
    </source>
</evidence>
<dbReference type="PANTHER" id="PTHR30620">
    <property type="entry name" value="PERIPLASMIC BETA-GLUCOSIDASE-RELATED"/>
    <property type="match status" value="1"/>
</dbReference>
<dbReference type="GO" id="GO:0008422">
    <property type="term" value="F:beta-glucosidase activity"/>
    <property type="evidence" value="ECO:0007669"/>
    <property type="project" value="UniProtKB-EC"/>
</dbReference>
<evidence type="ECO:0000256" key="1">
    <source>
        <dbReference type="ARBA" id="ARBA00000448"/>
    </source>
</evidence>
<dbReference type="InterPro" id="IPR019800">
    <property type="entry name" value="Glyco_hydro_3_AS"/>
</dbReference>
<sequence>MDYVFESPRRFMRAVAVSLLLPVVLTPVMPMMAQTPSPSAKEARFVDDLLKKMTLEEKIGQMSQIALNTDDAGKAEDMVKAGQVGSFLFVTDPARINALQHVAVDQSRLHIPILFGFDVIHGFRTVYPVPLAMAASFKPELATLAQRHAAMEASAAGVRWTFAPMVDIAHDARWGRIMEGAGEDPYLGARMAEAQVRGFQGSSLSNADSIVACVKHYAGYGAADGGRDYDSSNISDADLENIYLPPFHAAEKAGAGTFMTAYMDLNGVPAAGNRWLMRDVLKERWGFKGFIVSDWDAVHALQTHGMAKDAADAAAISANAGMDMEMTGHVFRDNLPAQVKSGAVKMATIDEAVKRILSVKYELGLFEHPYADVAAAPGKFVNAEQRAAARKAGAEVAVLLRNEGNLLPLKKAPGTIAVIGPLADSKVDIGGSWSLASHPADNVSVLEGLKQRFAATPDVVKYAKGVEIERTGHSIFDPQFPPVPVTMHTDAEKKAAFDEAIATVKSADVTIMVLGESQNMNGEKASRLSLDLPGKQEELLEAAVATGKPVVLVLMNGRPLSIDWAAQHVPAILEAWYPGTEGGNAVADLLFGDAVPGGKLPATFPRSASQEPLFYAHYLRQNPHETAALYWDGSSAPLYPFGYGLSYAKFSMNNLKMSSAKVAADGTMQVSIDVKNDSNVAGDEVVQLYTHQRAGSASRPVRELKGFKRVSLKAGETQTVTLALDSHELGFWSSATRKFAVEPGTFDLWVGNSSASTENHATFEVTK</sequence>
<dbReference type="Pfam" id="PF01915">
    <property type="entry name" value="Glyco_hydro_3_C"/>
    <property type="match status" value="1"/>
</dbReference>
<dbReference type="InterPro" id="IPR002772">
    <property type="entry name" value="Glyco_hydro_3_C"/>
</dbReference>
<dbReference type="FunFam" id="3.20.20.300:FF:000005">
    <property type="entry name" value="Periplasmic beta-glucosidase"/>
    <property type="match status" value="1"/>
</dbReference>
<dbReference type="Proteomes" id="UP000199024">
    <property type="component" value="Unassembled WGS sequence"/>
</dbReference>
<evidence type="ECO:0000313" key="10">
    <source>
        <dbReference type="Proteomes" id="UP000199024"/>
    </source>
</evidence>
<keyword evidence="4" id="KW-0732">Signal</keyword>
<accession>A0A1I6MY92</accession>
<reference evidence="9 10" key="1">
    <citation type="submission" date="2016-10" db="EMBL/GenBank/DDBJ databases">
        <authorList>
            <person name="de Groot N.N."/>
        </authorList>
    </citation>
    <scope>NUCLEOTIDE SEQUENCE [LARGE SCALE GENOMIC DNA]</scope>
    <source>
        <strain evidence="9 10">DSM 21001</strain>
    </source>
</reference>
<dbReference type="InterPro" id="IPR001764">
    <property type="entry name" value="Glyco_hydro_3_N"/>
</dbReference>
<dbReference type="GO" id="GO:0009251">
    <property type="term" value="P:glucan catabolic process"/>
    <property type="evidence" value="ECO:0007669"/>
    <property type="project" value="TreeGrafter"/>
</dbReference>
<gene>
    <name evidence="9" type="ORF">SAMN05421771_3682</name>
</gene>